<evidence type="ECO:0000313" key="1">
    <source>
        <dbReference type="EMBL" id="QGY28359.1"/>
    </source>
</evidence>
<accession>A0A6B9G6N8</accession>
<reference evidence="1 2" key="1">
    <citation type="submission" date="2017-11" db="EMBL/GenBank/DDBJ databases">
        <title>Genome sequence of Pantoea cypripedii NE1.</title>
        <authorList>
            <person name="Nascimento F.X."/>
        </authorList>
    </citation>
    <scope>NUCLEOTIDE SEQUENCE [LARGE SCALE GENOMIC DNA]</scope>
    <source>
        <strain evidence="1 2">NE1</strain>
    </source>
</reference>
<protein>
    <submittedName>
        <fullName evidence="1">Uncharacterized protein</fullName>
    </submittedName>
</protein>
<proteinExistence type="predicted"/>
<dbReference type="Proteomes" id="UP000502005">
    <property type="component" value="Chromosome"/>
</dbReference>
<evidence type="ECO:0000313" key="2">
    <source>
        <dbReference type="Proteomes" id="UP000502005"/>
    </source>
</evidence>
<dbReference type="EMBL" id="CP024768">
    <property type="protein sequence ID" value="QGY28359.1"/>
    <property type="molecule type" value="Genomic_DNA"/>
</dbReference>
<dbReference type="AlphaFoldDB" id="A0A6B9G6N8"/>
<sequence>MLMTIRCSRCGCVRFFYTLPGTRQTRQQSHHGACCAECQKPLSLRDVILPVSRPHSPAFTKAE</sequence>
<gene>
    <name evidence="1" type="ORF">CUN67_05160</name>
</gene>
<organism evidence="1 2">
    <name type="scientific">Pantoea cypripedii</name>
    <name type="common">Pectobacterium cypripedii</name>
    <name type="synonym">Erwinia cypripedii</name>
    <dbReference type="NCBI Taxonomy" id="55209"/>
    <lineage>
        <taxon>Bacteria</taxon>
        <taxon>Pseudomonadati</taxon>
        <taxon>Pseudomonadota</taxon>
        <taxon>Gammaproteobacteria</taxon>
        <taxon>Enterobacterales</taxon>
        <taxon>Erwiniaceae</taxon>
        <taxon>Pantoea</taxon>
    </lineage>
</organism>
<name>A0A6B9G6N8_PANCY</name>